<feature type="binding site" evidence="3">
    <location>
        <position position="136"/>
    </location>
    <ligand>
        <name>[4Fe-4S] cluster</name>
        <dbReference type="ChEBI" id="CHEBI:49883"/>
    </ligand>
</feature>
<proteinExistence type="inferred from homology"/>
<dbReference type="Pfam" id="PF01507">
    <property type="entry name" value="PAPS_reduct"/>
    <property type="match status" value="1"/>
</dbReference>
<evidence type="ECO:0000256" key="2">
    <source>
        <dbReference type="ARBA" id="ARBA00024327"/>
    </source>
</evidence>
<feature type="binding site" evidence="3">
    <location>
        <position position="221"/>
    </location>
    <ligand>
        <name>[4Fe-4S] cluster</name>
        <dbReference type="ChEBI" id="CHEBI:49883"/>
    </ligand>
</feature>
<feature type="region of interest" description="Disordered" evidence="4">
    <location>
        <begin position="1"/>
        <end position="20"/>
    </location>
</feature>
<name>A0ABP6VUS9_9ACTN</name>
<comment type="pathway">
    <text evidence="2 3">Sulfur metabolism; hydrogen sulfide biosynthesis; sulfite from sulfate.</text>
</comment>
<organism evidence="6 7">
    <name type="scientific">Nocardioides daeguensis</name>
    <dbReference type="NCBI Taxonomy" id="908359"/>
    <lineage>
        <taxon>Bacteria</taxon>
        <taxon>Bacillati</taxon>
        <taxon>Actinomycetota</taxon>
        <taxon>Actinomycetes</taxon>
        <taxon>Propionibacteriales</taxon>
        <taxon>Nocardioidaceae</taxon>
        <taxon>Nocardioides</taxon>
    </lineage>
</organism>
<dbReference type="Proteomes" id="UP001500301">
    <property type="component" value="Unassembled WGS sequence"/>
</dbReference>
<keyword evidence="7" id="KW-1185">Reference proteome</keyword>
<accession>A0ABP6VUS9</accession>
<evidence type="ECO:0000259" key="5">
    <source>
        <dbReference type="Pfam" id="PF01507"/>
    </source>
</evidence>
<keyword evidence="3" id="KW-0963">Cytoplasm</keyword>
<evidence type="ECO:0000256" key="3">
    <source>
        <dbReference type="HAMAP-Rule" id="MF_00063"/>
    </source>
</evidence>
<feature type="domain" description="Phosphoadenosine phosphosulphate reductase" evidence="5">
    <location>
        <begin position="64"/>
        <end position="223"/>
    </location>
</feature>
<keyword evidence="3" id="KW-0479">Metal-binding</keyword>
<feature type="binding site" evidence="3">
    <location>
        <position position="135"/>
    </location>
    <ligand>
        <name>[4Fe-4S] cluster</name>
        <dbReference type="ChEBI" id="CHEBI:49883"/>
    </ligand>
</feature>
<dbReference type="NCBIfam" id="NF002537">
    <property type="entry name" value="PRK02090.1"/>
    <property type="match status" value="1"/>
</dbReference>
<dbReference type="EMBL" id="BAABBB010000018">
    <property type="protein sequence ID" value="GAA3541821.1"/>
    <property type="molecule type" value="Genomic_DNA"/>
</dbReference>
<dbReference type="CDD" id="cd23945">
    <property type="entry name" value="PAPS_reductase"/>
    <property type="match status" value="1"/>
</dbReference>
<dbReference type="HAMAP" id="MF_00063">
    <property type="entry name" value="CysH"/>
    <property type="match status" value="1"/>
</dbReference>
<dbReference type="InterPro" id="IPR004511">
    <property type="entry name" value="PAPS/APS_Rdtase"/>
</dbReference>
<gene>
    <name evidence="3" type="primary">cysH</name>
    <name evidence="6" type="ORF">GCM10022263_31250</name>
</gene>
<comment type="caution">
    <text evidence="6">The sequence shown here is derived from an EMBL/GenBank/DDBJ whole genome shotgun (WGS) entry which is preliminary data.</text>
</comment>
<dbReference type="RefSeq" id="WP_218233682.1">
    <property type="nucleotide sequence ID" value="NZ_BAABBB010000018.1"/>
</dbReference>
<dbReference type="EC" id="1.8.4.10" evidence="3"/>
<keyword evidence="3" id="KW-0408">Iron</keyword>
<sequence>MTTATTRAAREFRGSHTAGRSPEELRELVSHWGAELELAPAEVIIEWAAATFGERFCITSSMGDALLAHLAAKVVPGVDVVFLDTGYHFVETIGTRDAVAATMDVNLISITPVQTVAEQDAEHGPELYRRDPDLCCALRKVKPLADSLAQYDAWATGLRRAETHNRVIAPVIGWDAKKQKVKVSPIARWSDEQVERYIAENGVLVNPLVYDGYPSIGCAPCTRRVAPGEDPRSGRWAGTNKTECGIHS</sequence>
<protein>
    <recommendedName>
        <fullName evidence="3">Adenosine 5'-phosphosulfate reductase</fullName>
        <shortName evidence="3">APS reductase</shortName>
        <ecNumber evidence="3">1.8.4.10</ecNumber>
    </recommendedName>
    <alternativeName>
        <fullName evidence="3">5'-adenylylsulfate reductase</fullName>
    </alternativeName>
    <alternativeName>
        <fullName evidence="3">Thioredoxin-dependent 5'-adenylylsulfate reductase</fullName>
    </alternativeName>
</protein>
<dbReference type="PANTHER" id="PTHR46509">
    <property type="entry name" value="PHOSPHOADENOSINE PHOSPHOSULFATE REDUCTASE"/>
    <property type="match status" value="1"/>
</dbReference>
<dbReference type="NCBIfam" id="TIGR00434">
    <property type="entry name" value="cysH"/>
    <property type="match status" value="1"/>
</dbReference>
<evidence type="ECO:0000313" key="6">
    <source>
        <dbReference type="EMBL" id="GAA3541821.1"/>
    </source>
</evidence>
<dbReference type="PIRSF" id="PIRSF000857">
    <property type="entry name" value="PAPS_reductase"/>
    <property type="match status" value="1"/>
</dbReference>
<comment type="catalytic activity">
    <reaction evidence="3">
        <text>[thioredoxin]-disulfide + sulfite + AMP + 2 H(+) = adenosine 5'-phosphosulfate + [thioredoxin]-dithiol</text>
        <dbReference type="Rhea" id="RHEA:21976"/>
        <dbReference type="Rhea" id="RHEA-COMP:10698"/>
        <dbReference type="Rhea" id="RHEA-COMP:10700"/>
        <dbReference type="ChEBI" id="CHEBI:15378"/>
        <dbReference type="ChEBI" id="CHEBI:17359"/>
        <dbReference type="ChEBI" id="CHEBI:29950"/>
        <dbReference type="ChEBI" id="CHEBI:50058"/>
        <dbReference type="ChEBI" id="CHEBI:58243"/>
        <dbReference type="ChEBI" id="CHEBI:456215"/>
        <dbReference type="EC" id="1.8.4.10"/>
    </reaction>
</comment>
<evidence type="ECO:0000313" key="7">
    <source>
        <dbReference type="Proteomes" id="UP001500301"/>
    </source>
</evidence>
<keyword evidence="3" id="KW-0560">Oxidoreductase</keyword>
<keyword evidence="3" id="KW-0411">Iron-sulfur</keyword>
<comment type="similarity">
    <text evidence="1 3">Belongs to the PAPS reductase family. CysH subfamily.</text>
</comment>
<feature type="binding site" evidence="3">
    <location>
        <position position="218"/>
    </location>
    <ligand>
        <name>[4Fe-4S] cluster</name>
        <dbReference type="ChEBI" id="CHEBI:49883"/>
    </ligand>
</feature>
<feature type="active site" description="Nucleophile; cysteine thiosulfonate intermediate" evidence="3">
    <location>
        <position position="244"/>
    </location>
</feature>
<dbReference type="InterPro" id="IPR002500">
    <property type="entry name" value="PAPS_reduct_dom"/>
</dbReference>
<evidence type="ECO:0000256" key="1">
    <source>
        <dbReference type="ARBA" id="ARBA00009732"/>
    </source>
</evidence>
<feature type="region of interest" description="Disordered" evidence="4">
    <location>
        <begin position="229"/>
        <end position="248"/>
    </location>
</feature>
<reference evidence="7" key="1">
    <citation type="journal article" date="2019" name="Int. J. Syst. Evol. Microbiol.">
        <title>The Global Catalogue of Microorganisms (GCM) 10K type strain sequencing project: providing services to taxonomists for standard genome sequencing and annotation.</title>
        <authorList>
            <consortium name="The Broad Institute Genomics Platform"/>
            <consortium name="The Broad Institute Genome Sequencing Center for Infectious Disease"/>
            <person name="Wu L."/>
            <person name="Ma J."/>
        </authorList>
    </citation>
    <scope>NUCLEOTIDE SEQUENCE [LARGE SCALE GENOMIC DNA]</scope>
    <source>
        <strain evidence="7">JCM 17460</strain>
    </source>
</reference>
<comment type="function">
    <text evidence="3">Catalyzes the formation of sulfite from adenosine 5'-phosphosulfate (APS) using thioredoxin as an electron donor.</text>
</comment>
<dbReference type="PANTHER" id="PTHR46509:SF1">
    <property type="entry name" value="PHOSPHOADENOSINE PHOSPHOSULFATE REDUCTASE"/>
    <property type="match status" value="1"/>
</dbReference>
<comment type="subcellular location">
    <subcellularLocation>
        <location evidence="3">Cytoplasm</location>
    </subcellularLocation>
</comment>
<evidence type="ECO:0000256" key="4">
    <source>
        <dbReference type="SAM" id="MobiDB-lite"/>
    </source>
</evidence>
<comment type="cofactor">
    <cofactor evidence="3">
        <name>[4Fe-4S] cluster</name>
        <dbReference type="ChEBI" id="CHEBI:49883"/>
    </cofactor>
    <text evidence="3">Binds 1 [4Fe-4S] cluster per subunit.</text>
</comment>